<keyword evidence="6 11" id="KW-0418">Kinase</keyword>
<evidence type="ECO:0000259" key="14">
    <source>
        <dbReference type="Pfam" id="PF08544"/>
    </source>
</evidence>
<feature type="binding site" evidence="11">
    <location>
        <begin position="32"/>
        <end position="35"/>
    </location>
    <ligand>
        <name>substrate</name>
    </ligand>
</feature>
<dbReference type="GO" id="GO:0006012">
    <property type="term" value="P:galactose metabolic process"/>
    <property type="evidence" value="ECO:0007669"/>
    <property type="project" value="UniProtKB-UniRule"/>
</dbReference>
<dbReference type="InterPro" id="IPR022963">
    <property type="entry name" value="Galactokinase_bac"/>
</dbReference>
<evidence type="ECO:0000256" key="9">
    <source>
        <dbReference type="ARBA" id="ARBA00023144"/>
    </source>
</evidence>
<feature type="domain" description="GHMP kinase N-terminal" evidence="13">
    <location>
        <begin position="89"/>
        <end position="177"/>
    </location>
</feature>
<dbReference type="InterPro" id="IPR019539">
    <property type="entry name" value="GalKase_N"/>
</dbReference>
<keyword evidence="4 11" id="KW-0479">Metal-binding</keyword>
<dbReference type="PROSITE" id="PS00627">
    <property type="entry name" value="GHMP_KINASES_ATP"/>
    <property type="match status" value="1"/>
</dbReference>
<evidence type="ECO:0000256" key="11">
    <source>
        <dbReference type="HAMAP-Rule" id="MF_00246"/>
    </source>
</evidence>
<proteinExistence type="inferred from homology"/>
<evidence type="ECO:0000313" key="16">
    <source>
        <dbReference type="EMBL" id="SFA59448.1"/>
    </source>
</evidence>
<feature type="binding site" evidence="11">
    <location>
        <position position="125"/>
    </location>
    <ligand>
        <name>Mg(2+)</name>
        <dbReference type="ChEBI" id="CHEBI:18420"/>
    </ligand>
</feature>
<dbReference type="GO" id="GO:0005829">
    <property type="term" value="C:cytosol"/>
    <property type="evidence" value="ECO:0007669"/>
    <property type="project" value="TreeGrafter"/>
</dbReference>
<feature type="site" description="Transition state stabilizer" evidence="11">
    <location>
        <position position="26"/>
    </location>
</feature>
<comment type="pathway">
    <text evidence="11">Carbohydrate metabolism; galactose metabolism.</text>
</comment>
<dbReference type="PRINTS" id="PR00959">
    <property type="entry name" value="MEVGALKINASE"/>
</dbReference>
<dbReference type="PANTHER" id="PTHR10457:SF7">
    <property type="entry name" value="GALACTOKINASE-RELATED"/>
    <property type="match status" value="1"/>
</dbReference>
<dbReference type="InterPro" id="IPR036554">
    <property type="entry name" value="GHMP_kinase_C_sf"/>
</dbReference>
<keyword evidence="5 11" id="KW-0547">Nucleotide-binding</keyword>
<dbReference type="PANTHER" id="PTHR10457">
    <property type="entry name" value="MEVALONATE KINASE/GALACTOKINASE"/>
    <property type="match status" value="1"/>
</dbReference>
<dbReference type="Pfam" id="PF00288">
    <property type="entry name" value="GHMP_kinases_N"/>
    <property type="match status" value="1"/>
</dbReference>
<dbReference type="AlphaFoldDB" id="A0A1I0U5Y8"/>
<dbReference type="Proteomes" id="UP000198836">
    <property type="component" value="Unassembled WGS sequence"/>
</dbReference>
<keyword evidence="3 11" id="KW-0808">Transferase</keyword>
<dbReference type="SUPFAM" id="SSF55060">
    <property type="entry name" value="GHMP Kinase, C-terminal domain"/>
    <property type="match status" value="1"/>
</dbReference>
<dbReference type="UniPathway" id="UPA00214"/>
<dbReference type="NCBIfam" id="NF003705">
    <property type="entry name" value="PRK05322.1"/>
    <property type="match status" value="1"/>
</dbReference>
<evidence type="ECO:0000256" key="8">
    <source>
        <dbReference type="ARBA" id="ARBA00022842"/>
    </source>
</evidence>
<dbReference type="PRINTS" id="PR00473">
    <property type="entry name" value="GALCTOKINASE"/>
</dbReference>
<reference evidence="17" key="1">
    <citation type="submission" date="2016-10" db="EMBL/GenBank/DDBJ databases">
        <authorList>
            <person name="Varghese N."/>
            <person name="Submissions S."/>
        </authorList>
    </citation>
    <scope>NUCLEOTIDE SEQUENCE [LARGE SCALE GENOMIC DNA]</scope>
    <source>
        <strain evidence="17">DSM 18130</strain>
    </source>
</reference>
<feature type="binding site" evidence="11">
    <location>
        <position position="157"/>
    </location>
    <ligand>
        <name>Mg(2+)</name>
        <dbReference type="ChEBI" id="CHEBI:18420"/>
    </ligand>
</feature>
<dbReference type="GO" id="GO:0000287">
    <property type="term" value="F:magnesium ion binding"/>
    <property type="evidence" value="ECO:0007669"/>
    <property type="project" value="UniProtKB-UniRule"/>
</dbReference>
<dbReference type="GO" id="GO:0005524">
    <property type="term" value="F:ATP binding"/>
    <property type="evidence" value="ECO:0007669"/>
    <property type="project" value="UniProtKB-UniRule"/>
</dbReference>
<keyword evidence="7 11" id="KW-0067">ATP-binding</keyword>
<feature type="domain" description="GHMP kinase C-terminal" evidence="14">
    <location>
        <begin position="280"/>
        <end position="360"/>
    </location>
</feature>
<evidence type="ECO:0000259" key="15">
    <source>
        <dbReference type="Pfam" id="PF10509"/>
    </source>
</evidence>
<dbReference type="Pfam" id="PF10509">
    <property type="entry name" value="GalKase_gal_bdg"/>
    <property type="match status" value="1"/>
</dbReference>
<dbReference type="PIRSF" id="PIRSF000530">
    <property type="entry name" value="Galactokinase"/>
    <property type="match status" value="1"/>
</dbReference>
<evidence type="ECO:0000256" key="10">
    <source>
        <dbReference type="ARBA" id="ARBA00023277"/>
    </source>
</evidence>
<dbReference type="GO" id="GO:0004335">
    <property type="term" value="F:galactokinase activity"/>
    <property type="evidence" value="ECO:0007669"/>
    <property type="project" value="UniProtKB-UniRule"/>
</dbReference>
<dbReference type="RefSeq" id="WP_090987647.1">
    <property type="nucleotide sequence ID" value="NZ_FOJM01000022.1"/>
</dbReference>
<keyword evidence="2 11" id="KW-0963">Cytoplasm</keyword>
<dbReference type="FunFam" id="3.30.230.10:FF:000017">
    <property type="entry name" value="Galactokinase"/>
    <property type="match status" value="1"/>
</dbReference>
<feature type="binding site" evidence="11">
    <location>
        <position position="66"/>
    </location>
    <ligand>
        <name>ATP</name>
        <dbReference type="ChEBI" id="CHEBI:30616"/>
    </ligand>
</feature>
<dbReference type="InterPro" id="IPR013750">
    <property type="entry name" value="GHMP_kinase_C_dom"/>
</dbReference>
<dbReference type="OrthoDB" id="250531at2"/>
<evidence type="ECO:0000256" key="4">
    <source>
        <dbReference type="ARBA" id="ARBA00022723"/>
    </source>
</evidence>
<dbReference type="EC" id="2.7.1.6" evidence="11 12"/>
<comment type="catalytic activity">
    <reaction evidence="11">
        <text>alpha-D-galactose + ATP = alpha-D-galactose 1-phosphate + ADP + H(+)</text>
        <dbReference type="Rhea" id="RHEA:13553"/>
        <dbReference type="ChEBI" id="CHEBI:15378"/>
        <dbReference type="ChEBI" id="CHEBI:28061"/>
        <dbReference type="ChEBI" id="CHEBI:30616"/>
        <dbReference type="ChEBI" id="CHEBI:58336"/>
        <dbReference type="ChEBI" id="CHEBI:456216"/>
        <dbReference type="EC" id="2.7.1.6"/>
    </reaction>
</comment>
<comment type="similarity">
    <text evidence="1 11">Belongs to the GHMP kinase family. GalK subfamily.</text>
</comment>
<name>A0A1I0U5Y8_9SPHI</name>
<dbReference type="InterPro" id="IPR006206">
    <property type="entry name" value="Mevalonate/galactokinase"/>
</dbReference>
<feature type="active site" description="Proton acceptor" evidence="11">
    <location>
        <position position="169"/>
    </location>
</feature>
<comment type="function">
    <text evidence="11">Catalyzes the transfer of the gamma-phosphate of ATP to D-galactose to form alpha-D-galactose-1-phosphate (Gal-1-P).</text>
</comment>
<dbReference type="SUPFAM" id="SSF54211">
    <property type="entry name" value="Ribosomal protein S5 domain 2-like"/>
    <property type="match status" value="1"/>
</dbReference>
<gene>
    <name evidence="11" type="primary">galK</name>
    <name evidence="16" type="ORF">SAMN04488511_12228</name>
</gene>
<evidence type="ECO:0000256" key="6">
    <source>
        <dbReference type="ARBA" id="ARBA00022777"/>
    </source>
</evidence>
<feature type="binding site" evidence="11">
    <location>
        <begin position="119"/>
        <end position="125"/>
    </location>
    <ligand>
        <name>ATP</name>
        <dbReference type="ChEBI" id="CHEBI:30616"/>
    </ligand>
</feature>
<protein>
    <recommendedName>
        <fullName evidence="11 12">Galactokinase</fullName>
        <ecNumber evidence="11 12">2.7.1.6</ecNumber>
    </recommendedName>
    <alternativeName>
        <fullName evidence="11">Galactose kinase</fullName>
    </alternativeName>
</protein>
<dbReference type="PROSITE" id="PS00106">
    <property type="entry name" value="GALACTOKINASE"/>
    <property type="match status" value="1"/>
</dbReference>
<keyword evidence="8 11" id="KW-0460">Magnesium</keyword>
<evidence type="ECO:0000256" key="3">
    <source>
        <dbReference type="ARBA" id="ARBA00022679"/>
    </source>
</evidence>
<dbReference type="EMBL" id="FOJM01000022">
    <property type="protein sequence ID" value="SFA59448.1"/>
    <property type="molecule type" value="Genomic_DNA"/>
</dbReference>
<feature type="domain" description="Galactokinase N-terminal" evidence="15">
    <location>
        <begin position="9"/>
        <end position="56"/>
    </location>
</feature>
<dbReference type="InterPro" id="IPR006203">
    <property type="entry name" value="GHMP_knse_ATP-bd_CS"/>
</dbReference>
<dbReference type="Pfam" id="PF08544">
    <property type="entry name" value="GHMP_kinases_C"/>
    <property type="match status" value="1"/>
</dbReference>
<dbReference type="STRING" id="332999.SAMN04488511_12228"/>
<evidence type="ECO:0000256" key="2">
    <source>
        <dbReference type="ARBA" id="ARBA00022490"/>
    </source>
</evidence>
<evidence type="ECO:0000259" key="13">
    <source>
        <dbReference type="Pfam" id="PF00288"/>
    </source>
</evidence>
<comment type="subcellular location">
    <subcellularLocation>
        <location evidence="11">Cytoplasm</location>
    </subcellularLocation>
</comment>
<evidence type="ECO:0000256" key="1">
    <source>
        <dbReference type="ARBA" id="ARBA00006566"/>
    </source>
</evidence>
<dbReference type="NCBIfam" id="TIGR00131">
    <property type="entry name" value="gal_kin"/>
    <property type="match status" value="1"/>
</dbReference>
<dbReference type="FunFam" id="3.30.70.890:FF:000001">
    <property type="entry name" value="Galactokinase"/>
    <property type="match status" value="1"/>
</dbReference>
<dbReference type="InterPro" id="IPR019741">
    <property type="entry name" value="Galactokinase_CS"/>
</dbReference>
<evidence type="ECO:0000256" key="12">
    <source>
        <dbReference type="NCBIfam" id="TIGR00131"/>
    </source>
</evidence>
<sequence length="383" mass="42550">MNAQDLRSTFKRLFNAEPILVRSPGRINIIGEHTDYNGGFVMPAAIDKAIYVAISKREDDEIHLFSESYQQFDISSIKNLQKSENSWANYILGVADQLKERGYALGGFNFYIDGDVPLGAGLSSSAAVECATGFALDQLFSLEVPKLDIALVAQKAEQTFAGVNCGIMDQFASVFGQKDQAIMLDCRSMQHSYIPLKLDGYKLLLLNTNVKHALTDSAYNKRRAQCEQGVAWIKEHYPNVNTLRDVTLEMLEAHVKPKDEEVFTKCSFVVKEIGRLLTAAEQLVNGNLHGLGNLMFETHEGLSKDYEVSCKELDFLVEEVKPLDEVLGARMMGGGFGGCTINIVKEEKIADLIEELSSKYLLQFGLKLDAYIVQTDNGTSLFN</sequence>
<evidence type="ECO:0000256" key="5">
    <source>
        <dbReference type="ARBA" id="ARBA00022741"/>
    </source>
</evidence>
<accession>A0A1I0U5Y8</accession>
<keyword evidence="9 11" id="KW-0299">Galactose metabolism</keyword>
<dbReference type="InterPro" id="IPR006204">
    <property type="entry name" value="GHMP_kinase_N_dom"/>
</dbReference>
<dbReference type="Gene3D" id="3.30.230.10">
    <property type="match status" value="1"/>
</dbReference>
<dbReference type="InterPro" id="IPR014721">
    <property type="entry name" value="Ribsml_uS5_D2-typ_fold_subgr"/>
</dbReference>
<organism evidence="16 17">
    <name type="scientific">Pedobacter suwonensis</name>
    <dbReference type="NCBI Taxonomy" id="332999"/>
    <lineage>
        <taxon>Bacteria</taxon>
        <taxon>Pseudomonadati</taxon>
        <taxon>Bacteroidota</taxon>
        <taxon>Sphingobacteriia</taxon>
        <taxon>Sphingobacteriales</taxon>
        <taxon>Sphingobacteriaceae</taxon>
        <taxon>Pedobacter</taxon>
    </lineage>
</organism>
<keyword evidence="10 11" id="KW-0119">Carbohydrate metabolism</keyword>
<evidence type="ECO:0000256" key="7">
    <source>
        <dbReference type="ARBA" id="ARBA00022840"/>
    </source>
</evidence>
<dbReference type="HAMAP" id="MF_00246">
    <property type="entry name" value="Galactokinase"/>
    <property type="match status" value="1"/>
</dbReference>
<dbReference type="Gene3D" id="3.30.70.890">
    <property type="entry name" value="GHMP kinase, C-terminal domain"/>
    <property type="match status" value="1"/>
</dbReference>
<dbReference type="InterPro" id="IPR020568">
    <property type="entry name" value="Ribosomal_Su5_D2-typ_SF"/>
</dbReference>
<dbReference type="InterPro" id="IPR000705">
    <property type="entry name" value="Galactokinase"/>
</dbReference>
<evidence type="ECO:0000313" key="17">
    <source>
        <dbReference type="Proteomes" id="UP000198836"/>
    </source>
</evidence>
<feature type="binding site" evidence="11">
    <location>
        <position position="219"/>
    </location>
    <ligand>
        <name>substrate</name>
    </ligand>
</feature>
<keyword evidence="17" id="KW-1185">Reference proteome</keyword>